<dbReference type="RefSeq" id="WP_343949025.1">
    <property type="nucleotide sequence ID" value="NZ_BAAAHQ010000007.1"/>
</dbReference>
<gene>
    <name evidence="2" type="ORF">GCM10009560_15510</name>
</gene>
<organism evidence="2 3">
    <name type="scientific">Nonomuraea longicatena</name>
    <dbReference type="NCBI Taxonomy" id="83682"/>
    <lineage>
        <taxon>Bacteria</taxon>
        <taxon>Bacillati</taxon>
        <taxon>Actinomycetota</taxon>
        <taxon>Actinomycetes</taxon>
        <taxon>Streptosporangiales</taxon>
        <taxon>Streptosporangiaceae</taxon>
        <taxon>Nonomuraea</taxon>
    </lineage>
</organism>
<evidence type="ECO:0000256" key="1">
    <source>
        <dbReference type="SAM" id="MobiDB-lite"/>
    </source>
</evidence>
<evidence type="ECO:0000313" key="2">
    <source>
        <dbReference type="EMBL" id="GAA0918495.1"/>
    </source>
</evidence>
<feature type="compositionally biased region" description="Basic and acidic residues" evidence="1">
    <location>
        <begin position="1"/>
        <end position="11"/>
    </location>
</feature>
<keyword evidence="3" id="KW-1185">Reference proteome</keyword>
<name>A0ABP3ZD16_9ACTN</name>
<accession>A0ABP3ZD16</accession>
<proteinExistence type="predicted"/>
<reference evidence="3" key="1">
    <citation type="journal article" date="2019" name="Int. J. Syst. Evol. Microbiol.">
        <title>The Global Catalogue of Microorganisms (GCM) 10K type strain sequencing project: providing services to taxonomists for standard genome sequencing and annotation.</title>
        <authorList>
            <consortium name="The Broad Institute Genomics Platform"/>
            <consortium name="The Broad Institute Genome Sequencing Center for Infectious Disease"/>
            <person name="Wu L."/>
            <person name="Ma J."/>
        </authorList>
    </citation>
    <scope>NUCLEOTIDE SEQUENCE [LARGE SCALE GENOMIC DNA]</scope>
    <source>
        <strain evidence="3">JCM 11136</strain>
    </source>
</reference>
<protein>
    <submittedName>
        <fullName evidence="2">Uncharacterized protein</fullName>
    </submittedName>
</protein>
<comment type="caution">
    <text evidence="2">The sequence shown here is derived from an EMBL/GenBank/DDBJ whole genome shotgun (WGS) entry which is preliminary data.</text>
</comment>
<dbReference type="EMBL" id="BAAAHQ010000007">
    <property type="protein sequence ID" value="GAA0918495.1"/>
    <property type="molecule type" value="Genomic_DNA"/>
</dbReference>
<sequence length="85" mass="9235">MDNDADGEHTVYRRRPSSDHFAGSEEEQGVVMRAELAASGFGVEPPASTRPYRDHPLGSRAAIAEELAARGIKVERVITSDDVPE</sequence>
<evidence type="ECO:0000313" key="3">
    <source>
        <dbReference type="Proteomes" id="UP001501578"/>
    </source>
</evidence>
<feature type="region of interest" description="Disordered" evidence="1">
    <location>
        <begin position="1"/>
        <end position="28"/>
    </location>
</feature>
<dbReference type="Proteomes" id="UP001501578">
    <property type="component" value="Unassembled WGS sequence"/>
</dbReference>